<name>A0ABD1YWG2_9MARC</name>
<dbReference type="AlphaFoldDB" id="A0ABD1YWG2"/>
<proteinExistence type="predicted"/>
<evidence type="ECO:0000313" key="2">
    <source>
        <dbReference type="Proteomes" id="UP001605036"/>
    </source>
</evidence>
<evidence type="ECO:0000313" key="1">
    <source>
        <dbReference type="EMBL" id="KAL2635117.1"/>
    </source>
</evidence>
<keyword evidence="2" id="KW-1185">Reference proteome</keyword>
<gene>
    <name evidence="1" type="ORF">R1flu_006596</name>
</gene>
<reference evidence="1 2" key="1">
    <citation type="submission" date="2024-09" db="EMBL/GenBank/DDBJ databases">
        <title>Chromosome-scale assembly of Riccia fluitans.</title>
        <authorList>
            <person name="Paukszto L."/>
            <person name="Sawicki J."/>
            <person name="Karawczyk K."/>
            <person name="Piernik-Szablinska J."/>
            <person name="Szczecinska M."/>
            <person name="Mazdziarz M."/>
        </authorList>
    </citation>
    <scope>NUCLEOTIDE SEQUENCE [LARGE SCALE GENOMIC DNA]</scope>
    <source>
        <strain evidence="1">Rf_01</strain>
        <tissue evidence="1">Aerial parts of the thallus</tissue>
    </source>
</reference>
<dbReference type="EMBL" id="JBHFFA010000003">
    <property type="protein sequence ID" value="KAL2635117.1"/>
    <property type="molecule type" value="Genomic_DNA"/>
</dbReference>
<comment type="caution">
    <text evidence="1">The sequence shown here is derived from an EMBL/GenBank/DDBJ whole genome shotgun (WGS) entry which is preliminary data.</text>
</comment>
<accession>A0ABD1YWG2</accession>
<dbReference type="Proteomes" id="UP001605036">
    <property type="component" value="Unassembled WGS sequence"/>
</dbReference>
<sequence>MVGRCCTPGGKITPLSSYLHVTWVCRPLARMYVRLLGPCFKMGRMKSPLCRHSKHAGVPEGACSRRGTLFHQKKLPSAPRWHRLAMKAAFYLAGEAHANQHSAGR</sequence>
<protein>
    <submittedName>
        <fullName evidence="1">Uncharacterized protein</fullName>
    </submittedName>
</protein>
<organism evidence="1 2">
    <name type="scientific">Riccia fluitans</name>
    <dbReference type="NCBI Taxonomy" id="41844"/>
    <lineage>
        <taxon>Eukaryota</taxon>
        <taxon>Viridiplantae</taxon>
        <taxon>Streptophyta</taxon>
        <taxon>Embryophyta</taxon>
        <taxon>Marchantiophyta</taxon>
        <taxon>Marchantiopsida</taxon>
        <taxon>Marchantiidae</taxon>
        <taxon>Marchantiales</taxon>
        <taxon>Ricciaceae</taxon>
        <taxon>Riccia</taxon>
    </lineage>
</organism>